<accession>A0ABT0L999</accession>
<name>A0ABT0L999_9GAMM</name>
<evidence type="ECO:0000256" key="1">
    <source>
        <dbReference type="ARBA" id="ARBA00007613"/>
    </source>
</evidence>
<dbReference type="RefSeq" id="WP_248939559.1">
    <property type="nucleotide sequence ID" value="NZ_JAKIKS010000020.1"/>
</dbReference>
<protein>
    <submittedName>
        <fullName evidence="3">TolC family protein</fullName>
    </submittedName>
</protein>
<dbReference type="PANTHER" id="PTHR30203">
    <property type="entry name" value="OUTER MEMBRANE CATION EFFLUX PROTEIN"/>
    <property type="match status" value="1"/>
</dbReference>
<sequence>MLLLSGERDRRCEHAQCLACELSRAFFLSLLLLMGLTRCVVGPDYDRPNLEEAPSYVGVEDVLALKRMPQSEGTNLYTEADLQMQSLPPNIAEFRWEDFYLDPYLRTLIHHALSKNLTIKNMQSQLLAARANFIVTNAALYPSFEIDSSLERKLLSAITNTSPHVTNVFDLSGVVAWELDLWGGNQRGSESAYASLLSTNELLHYSYVSLISDLASRYYEWLNTHQRHQISVNTVKLRKKAYDLALLRRKNGVISGLEVQQAEVEYQTALATLPDLVLERMLAESQLRILLGEFDYPLDMPLETETSLETTSNAALNSSMRASVSSEKNGNIQHQSPSDERSRQNVKAHHKHISVPSSEDQLPSRGAQFPVWFTLGVPSQLLKFRPDVKSAEQDLIAANANIGLATSALFPSFTITGTYGRETDSLADFFNGRGLFWSLLTEIVAPVFNAGSLSADVEVARQLAIQAQLTYRNTLLTAYFEVNDAIQSYKRADESIVMQQTLVNAAAQYTHLARLRYINGVASSLDFMDAQRNLFSAQLSLSQIQRDKLLAMVELYRALGGGAFPTVSNASALNRAVQVP</sequence>
<comment type="similarity">
    <text evidence="1">Belongs to the outer membrane factor (OMF) (TC 1.B.17) family.</text>
</comment>
<comment type="caution">
    <text evidence="3">The sequence shown here is derived from an EMBL/GenBank/DDBJ whole genome shotgun (WGS) entry which is preliminary data.</text>
</comment>
<evidence type="ECO:0000313" key="3">
    <source>
        <dbReference type="EMBL" id="MCL1124279.1"/>
    </source>
</evidence>
<organism evidence="3 4">
    <name type="scientific">Shewanella surugensis</name>
    <dbReference type="NCBI Taxonomy" id="212020"/>
    <lineage>
        <taxon>Bacteria</taxon>
        <taxon>Pseudomonadati</taxon>
        <taxon>Pseudomonadota</taxon>
        <taxon>Gammaproteobacteria</taxon>
        <taxon>Alteromonadales</taxon>
        <taxon>Shewanellaceae</taxon>
        <taxon>Shewanella</taxon>
    </lineage>
</organism>
<proteinExistence type="inferred from homology"/>
<evidence type="ECO:0000256" key="2">
    <source>
        <dbReference type="SAM" id="MobiDB-lite"/>
    </source>
</evidence>
<dbReference type="Gene3D" id="2.20.200.10">
    <property type="entry name" value="Outer membrane efflux proteins (OEP)"/>
    <property type="match status" value="2"/>
</dbReference>
<feature type="compositionally biased region" description="Basic residues" evidence="2">
    <location>
        <begin position="344"/>
        <end position="353"/>
    </location>
</feature>
<reference evidence="3 4" key="1">
    <citation type="submission" date="2022-01" db="EMBL/GenBank/DDBJ databases">
        <title>Whole genome-based taxonomy of the Shewanellaceae.</title>
        <authorList>
            <person name="Martin-Rodriguez A.J."/>
        </authorList>
    </citation>
    <scope>NUCLEOTIDE SEQUENCE [LARGE SCALE GENOMIC DNA]</scope>
    <source>
        <strain evidence="3 4">DSM 17177</strain>
    </source>
</reference>
<feature type="compositionally biased region" description="Polar residues" evidence="2">
    <location>
        <begin position="313"/>
        <end position="336"/>
    </location>
</feature>
<dbReference type="InterPro" id="IPR003423">
    <property type="entry name" value="OMP_efflux"/>
</dbReference>
<dbReference type="EMBL" id="JAKIKS010000020">
    <property type="protein sequence ID" value="MCL1124279.1"/>
    <property type="molecule type" value="Genomic_DNA"/>
</dbReference>
<dbReference type="SUPFAM" id="SSF56954">
    <property type="entry name" value="Outer membrane efflux proteins (OEP)"/>
    <property type="match status" value="1"/>
</dbReference>
<dbReference type="InterPro" id="IPR010131">
    <property type="entry name" value="MdtP/NodT-like"/>
</dbReference>
<gene>
    <name evidence="3" type="ORF">L2764_07290</name>
</gene>
<dbReference type="Proteomes" id="UP001203423">
    <property type="component" value="Unassembled WGS sequence"/>
</dbReference>
<feature type="region of interest" description="Disordered" evidence="2">
    <location>
        <begin position="307"/>
        <end position="362"/>
    </location>
</feature>
<keyword evidence="4" id="KW-1185">Reference proteome</keyword>
<dbReference type="Pfam" id="PF02321">
    <property type="entry name" value="OEP"/>
    <property type="match status" value="2"/>
</dbReference>
<dbReference type="Gene3D" id="1.20.1600.10">
    <property type="entry name" value="Outer membrane efflux proteins (OEP)"/>
    <property type="match status" value="2"/>
</dbReference>
<evidence type="ECO:0000313" key="4">
    <source>
        <dbReference type="Proteomes" id="UP001203423"/>
    </source>
</evidence>